<sequence length="195" mass="21734">MNDDLLPDEEAPPILSVSDRVQDFESCRGKVLQRFSQIEFQIDGLIAEYVNPAMGRQIFFKDVVLNSLVMPFNGKVRVLRHIASDTGWQALAKCGGHFSTLMETRNQFAHAHGRVAILMRLDENLSSISSDVTCRMLKISGSGEISQVDFRDAYQDFDKAASCIESALQEARRDIHLATPPPNSVQNMIDQFGAS</sequence>
<gene>
    <name evidence="1" type="ORF">OKA05_03025</name>
</gene>
<comment type="caution">
    <text evidence="1">The sequence shown here is derived from an EMBL/GenBank/DDBJ whole genome shotgun (WGS) entry which is preliminary data.</text>
</comment>
<reference evidence="1 2" key="1">
    <citation type="submission" date="2022-10" db="EMBL/GenBank/DDBJ databases">
        <title>Luteolibacter arcticus strain CCTCC AB 2014275, whole genome shotgun sequencing project.</title>
        <authorList>
            <person name="Zhao G."/>
            <person name="Shen L."/>
        </authorList>
    </citation>
    <scope>NUCLEOTIDE SEQUENCE [LARGE SCALE GENOMIC DNA]</scope>
    <source>
        <strain evidence="1 2">CCTCC AB 2014275</strain>
    </source>
</reference>
<name>A0ABT3GD15_9BACT</name>
<dbReference type="Proteomes" id="UP001320876">
    <property type="component" value="Unassembled WGS sequence"/>
</dbReference>
<organism evidence="1 2">
    <name type="scientific">Luteolibacter arcticus</name>
    <dbReference type="NCBI Taxonomy" id="1581411"/>
    <lineage>
        <taxon>Bacteria</taxon>
        <taxon>Pseudomonadati</taxon>
        <taxon>Verrucomicrobiota</taxon>
        <taxon>Verrucomicrobiia</taxon>
        <taxon>Verrucomicrobiales</taxon>
        <taxon>Verrucomicrobiaceae</taxon>
        <taxon>Luteolibacter</taxon>
    </lineage>
</organism>
<keyword evidence="2" id="KW-1185">Reference proteome</keyword>
<dbReference type="EMBL" id="JAPDDT010000001">
    <property type="protein sequence ID" value="MCW1921509.1"/>
    <property type="molecule type" value="Genomic_DNA"/>
</dbReference>
<dbReference type="RefSeq" id="WP_264485618.1">
    <property type="nucleotide sequence ID" value="NZ_JAPDDT010000001.1"/>
</dbReference>
<accession>A0ABT3GD15</accession>
<evidence type="ECO:0000313" key="1">
    <source>
        <dbReference type="EMBL" id="MCW1921509.1"/>
    </source>
</evidence>
<evidence type="ECO:0000313" key="2">
    <source>
        <dbReference type="Proteomes" id="UP001320876"/>
    </source>
</evidence>
<proteinExistence type="predicted"/>
<protein>
    <submittedName>
        <fullName evidence="1">Uncharacterized protein</fullName>
    </submittedName>
</protein>